<dbReference type="Proteomes" id="UP000326678">
    <property type="component" value="Chromosome Gxm2"/>
</dbReference>
<feature type="region of interest" description="Disordered" evidence="1">
    <location>
        <begin position="521"/>
        <end position="540"/>
    </location>
</feature>
<feature type="compositionally biased region" description="Polar residues" evidence="1">
    <location>
        <begin position="553"/>
        <end position="576"/>
    </location>
</feature>
<keyword evidence="4" id="KW-1185">Reference proteome</keyword>
<dbReference type="SUPFAM" id="SSF51126">
    <property type="entry name" value="Pectin lyase-like"/>
    <property type="match status" value="2"/>
</dbReference>
<name>A0A5P8WCB9_9NOSO</name>
<dbReference type="Gene3D" id="2.160.20.10">
    <property type="entry name" value="Single-stranded right-handed beta-helix, Pectin lyase-like"/>
    <property type="match status" value="2"/>
</dbReference>
<evidence type="ECO:0000259" key="2">
    <source>
        <dbReference type="SMART" id="SM00912"/>
    </source>
</evidence>
<evidence type="ECO:0000256" key="1">
    <source>
        <dbReference type="SAM" id="MobiDB-lite"/>
    </source>
</evidence>
<dbReference type="KEGG" id="nsh:GXM_07754"/>
<dbReference type="EMBL" id="CP045227">
    <property type="protein sequence ID" value="QFS50260.1"/>
    <property type="molecule type" value="Genomic_DNA"/>
</dbReference>
<organism evidence="3 4">
    <name type="scientific">Nostoc sphaeroides CCNUC1</name>
    <dbReference type="NCBI Taxonomy" id="2653204"/>
    <lineage>
        <taxon>Bacteria</taxon>
        <taxon>Bacillati</taxon>
        <taxon>Cyanobacteriota</taxon>
        <taxon>Cyanophyceae</taxon>
        <taxon>Nostocales</taxon>
        <taxon>Nostocaceae</taxon>
        <taxon>Nostoc</taxon>
    </lineage>
</organism>
<gene>
    <name evidence="3" type="ORF">GXM_07754</name>
</gene>
<dbReference type="NCBIfam" id="TIGR01901">
    <property type="entry name" value="adhes_NPXG"/>
    <property type="match status" value="1"/>
</dbReference>
<dbReference type="InterPro" id="IPR012334">
    <property type="entry name" value="Pectin_lyas_fold"/>
</dbReference>
<evidence type="ECO:0000313" key="4">
    <source>
        <dbReference type="Proteomes" id="UP000326678"/>
    </source>
</evidence>
<dbReference type="SMART" id="SM00912">
    <property type="entry name" value="Haemagg_act"/>
    <property type="match status" value="1"/>
</dbReference>
<reference evidence="3 4" key="1">
    <citation type="submission" date="2019-10" db="EMBL/GenBank/DDBJ databases">
        <title>Genomic and transcriptomic insights into the perfect genentic adaptation of a filamentous nitrogen-fixing cyanobacterium to rice fields.</title>
        <authorList>
            <person name="Chen Z."/>
        </authorList>
    </citation>
    <scope>NUCLEOTIDE SEQUENCE [LARGE SCALE GENOMIC DNA]</scope>
    <source>
        <strain evidence="3">CCNUC1</strain>
    </source>
</reference>
<feature type="region of interest" description="Disordered" evidence="1">
    <location>
        <begin position="549"/>
        <end position="576"/>
    </location>
</feature>
<feature type="domain" description="Filamentous haemagglutinin FhaB/tRNA nuclease CdiA-like TPS" evidence="2">
    <location>
        <begin position="1"/>
        <end position="102"/>
    </location>
</feature>
<sequence length="1417" mass="144662">MRGLPATLLQGGAIRGVNLFQSFLKFNVGDGDRVYFSNPAGIQNILSRITGGDPSKIFGTLGVDGKANLFFLNPNGIIFGPNARLDVAGSFFASTANSFVFENGLQFSATNPEAPPLITVNIRPGLQLGGDRSGTISSRANLNAGEDLALSGVKLDLQGKLEAGRDLTLQATDTVKIRDRVTNPFIASAGRKLVVQGNQNVDIFALNNPNSGFFSGGDILLRSASTIGGDAHYWAGGNFRIEQLDGNLGNLFSPYDPVIRASGDVSFDNYTGASLHILAGGSVNIGTVDITGADPTNGLVQDAVPLSDGTSLKIDGKTQATLDIRAGTNDFDPLGLVPANFPGPNPPNVGSGISNQTQTAGANITIGGINVAPGGQIFLTNKYQPNPNIPGGSINITGVSPDTRNDSFPFSITAFGSQVTLDSRGDIQIAKGVITGVGRGLLKGGDIKIISGGTVQLNPAGLPGQFRGSLVSKSNGDSGNITVTAAKNIIATGNITSQVVPGSSGKGGDISLKSNSGEIDTSRITITSQSSDGRAGDINIEAGGDIRLGDVEASSNNDDVEASSNNNDDTDTGFSKITIQSNQGSVFLDNSRLSTSNSGSASAGNISITAANNVSIINSNYDDTTPEDNKKGIFSEGNLGRIFIGESSSYASFSPKTVEINNSRLSTTNVVSGNTIPVPNENIRSGDISIRAIEQISLNENSQLDTETGRKGNAGSVLLETSNGAISLDNSSISGDVKSGSEGNGGGITVNTGSLFLNNASINANTSGINPNSNKGSFAGDITINAVGGAVNVENGSFISAQILPGGNGTAGNININAASFLLSNASQVNAFVNDTFNNQNNVLPVIGKAGDININVGNGDFTIQGSPDGSGITGIFNTLGNGAAEARKGIAQGRGGNLTITSGQFSIIGTNTTGEANAGIAAKSFGVGVPGNTELNGDAGNIEINTGTFSINNGGFIDNSTTNQGNAGYIKITAGDSIAIANDNPNRRAIQSVVQPGSEKGNGGNITLDTNLFSLNNASISTSTFGNGNAGSVTITANDFEALNGGQIQTNTSTNGNAGNIELKIKDNITLSGARTSTNPESDRQSYYLDENKLIPSGLFATTQEDSTGNGGNILIDPNLVTIKDSARIAVDSKGSGNAGTITLNANRLILDNQGKITGDTFSGTGGAITLNLRDLLLLRRNSLISTTAGVEGAGGNGGDITITSLDNSKPFPFIVAVNGENSDIIANAQTGAGGRININTSGVFGIATLSREQLGNRSPGNLSSNDITAISEQGSPALDGQVNINSPDVDLTNDLVSLPENPVDASKLIAQGCGNFVAKGSEFINAGRGGLPPSPDSFTSGNAVWNDTRLTVIPTNQKIPNAGIVSSDKSALAPIIPATGWVFNNKGDVTLISHTSGANSNSSLFSSNSSSCRIP</sequence>
<dbReference type="InterPro" id="IPR011050">
    <property type="entry name" value="Pectin_lyase_fold/virulence"/>
</dbReference>
<evidence type="ECO:0000313" key="3">
    <source>
        <dbReference type="EMBL" id="QFS50260.1"/>
    </source>
</evidence>
<feature type="compositionally biased region" description="Polar residues" evidence="1">
    <location>
        <begin position="521"/>
        <end position="532"/>
    </location>
</feature>
<dbReference type="InterPro" id="IPR008638">
    <property type="entry name" value="FhaB/CdiA-like_TPS"/>
</dbReference>
<accession>A0A5P8WCB9</accession>
<proteinExistence type="predicted"/>
<dbReference type="Pfam" id="PF05860">
    <property type="entry name" value="TPS"/>
    <property type="match status" value="1"/>
</dbReference>
<protein>
    <submittedName>
        <fullName evidence="3">Filamentous hemagglutinin N-terminal domain-containing protein</fullName>
    </submittedName>
</protein>